<accession>A0ABN1V0T0</accession>
<protein>
    <submittedName>
        <fullName evidence="1">Uncharacterized protein</fullName>
    </submittedName>
</protein>
<dbReference type="Proteomes" id="UP001501371">
    <property type="component" value="Unassembled WGS sequence"/>
</dbReference>
<gene>
    <name evidence="1" type="ORF">GCM10009654_52590</name>
</gene>
<evidence type="ECO:0000313" key="2">
    <source>
        <dbReference type="Proteomes" id="UP001501371"/>
    </source>
</evidence>
<reference evidence="1 2" key="1">
    <citation type="journal article" date="2019" name="Int. J. Syst. Evol. Microbiol.">
        <title>The Global Catalogue of Microorganisms (GCM) 10K type strain sequencing project: providing services to taxonomists for standard genome sequencing and annotation.</title>
        <authorList>
            <consortium name="The Broad Institute Genomics Platform"/>
            <consortium name="The Broad Institute Genome Sequencing Center for Infectious Disease"/>
            <person name="Wu L."/>
            <person name="Ma J."/>
        </authorList>
    </citation>
    <scope>NUCLEOTIDE SEQUENCE [LARGE SCALE GENOMIC DNA]</scope>
    <source>
        <strain evidence="1 2">JCM 12696</strain>
    </source>
</reference>
<sequence length="173" mass="18879">MGLIDSDGKSVQYVRFQSPDRNSRGYFTGIFGLVNNLGRAGRLSDEQESFRRRNNSWYEAAYTDPSTIDPSIYDDEINPGAAAWFKPSAIHLLARIPGYLEILSAHGIDCRVLRSADPGRVIYEDDVQIVVAPYALDAAGFRANASPSSCAPMPNASEYGPLVLPERAAQPPG</sequence>
<comment type="caution">
    <text evidence="1">The sequence shown here is derived from an EMBL/GenBank/DDBJ whole genome shotgun (WGS) entry which is preliminary data.</text>
</comment>
<proteinExistence type="predicted"/>
<dbReference type="RefSeq" id="WP_344281564.1">
    <property type="nucleotide sequence ID" value="NZ_BAAAKV010000056.1"/>
</dbReference>
<evidence type="ECO:0000313" key="1">
    <source>
        <dbReference type="EMBL" id="GAA1188496.1"/>
    </source>
</evidence>
<name>A0ABN1V0T0_9ACTN</name>
<organism evidence="1 2">
    <name type="scientific">Streptomyces hebeiensis</name>
    <dbReference type="NCBI Taxonomy" id="229486"/>
    <lineage>
        <taxon>Bacteria</taxon>
        <taxon>Bacillati</taxon>
        <taxon>Actinomycetota</taxon>
        <taxon>Actinomycetes</taxon>
        <taxon>Kitasatosporales</taxon>
        <taxon>Streptomycetaceae</taxon>
        <taxon>Streptomyces</taxon>
    </lineage>
</organism>
<dbReference type="EMBL" id="BAAAKV010000056">
    <property type="protein sequence ID" value="GAA1188496.1"/>
    <property type="molecule type" value="Genomic_DNA"/>
</dbReference>
<keyword evidence="2" id="KW-1185">Reference proteome</keyword>